<dbReference type="Gene3D" id="1.25.40.10">
    <property type="entry name" value="Tetratricopeptide repeat domain"/>
    <property type="match status" value="1"/>
</dbReference>
<dbReference type="Proteomes" id="UP000182373">
    <property type="component" value="Chromosome"/>
</dbReference>
<feature type="region of interest" description="Disordered" evidence="2">
    <location>
        <begin position="149"/>
        <end position="186"/>
    </location>
</feature>
<evidence type="ECO:0000256" key="2">
    <source>
        <dbReference type="SAM" id="MobiDB-lite"/>
    </source>
</evidence>
<protein>
    <recommendedName>
        <fullName evidence="5">Cell division coordinator CpoB</fullName>
    </recommendedName>
</protein>
<dbReference type="SUPFAM" id="SSF48452">
    <property type="entry name" value="TPR-like"/>
    <property type="match status" value="1"/>
</dbReference>
<evidence type="ECO:0000313" key="4">
    <source>
        <dbReference type="Proteomes" id="UP000182373"/>
    </source>
</evidence>
<proteinExistence type="predicted"/>
<evidence type="ECO:0000313" key="3">
    <source>
        <dbReference type="EMBL" id="APH54389.1"/>
    </source>
</evidence>
<evidence type="ECO:0000256" key="1">
    <source>
        <dbReference type="SAM" id="Coils"/>
    </source>
</evidence>
<sequence>MPSGDRQDQVRKQCFLTFFVSRRNSMKRMARPLLAAILVAGPAFLAAPDTASAQIESREGIALQNQILELRQQLQELGSQGRGNIVTTAPVQSQGNVNGDLLAQLLQRVQTLEEQVRTVQGRIDDLDNRMKTQSDNLAKQMDDLKYQMGGANGNNAPLAAPRVSGAQSAEGRTAPTPPSQMTAPAPTPQLSLQAGYSALARRDYAAAEAAAQQILSNPRHPHAYDAQYLLAQALAGRRDWQQAALTYDTVYKRNKTGSHAAESLLGLANALGAINEKPAACATIAKLQREFPSAAAGTNVKAARLRYGCS</sequence>
<dbReference type="AlphaFoldDB" id="A0AAC9KA01"/>
<reference evidence="4" key="1">
    <citation type="submission" date="2016-11" db="EMBL/GenBank/DDBJ databases">
        <title>Comparative genomic and phenotypic analysis of Granulibacter bethesdensis clinical isolates from patients with chronic granulomatous disease.</title>
        <authorList>
            <person name="Zarember K.A."/>
            <person name="Porcella S.F."/>
            <person name="Chu J."/>
            <person name="Ding L."/>
            <person name="Dahlstrom E."/>
            <person name="Barbian K."/>
            <person name="Martens C."/>
            <person name="Sykora L."/>
            <person name="Kramer S."/>
            <person name="Pettinato A.M."/>
            <person name="Hong H."/>
            <person name="Wald G."/>
            <person name="Berg L.J."/>
            <person name="Rogge L.S."/>
            <person name="Greenberg D.E."/>
            <person name="Falcone E.L."/>
            <person name="Neves J.F."/>
            <person name="Simoes M.J."/>
            <person name="Casal M."/>
            <person name="Rodriguez-Lopez F.C."/>
            <person name="Zelazny A."/>
            <person name="Gallin J.I."/>
            <person name="Holland S.M."/>
        </authorList>
    </citation>
    <scope>NUCLEOTIDE SEQUENCE [LARGE SCALE GENOMIC DNA]</scope>
    <source>
        <strain evidence="4">NIH9.1</strain>
    </source>
</reference>
<evidence type="ECO:0008006" key="5">
    <source>
        <dbReference type="Google" id="ProtNLM"/>
    </source>
</evidence>
<feature type="coiled-coil region" evidence="1">
    <location>
        <begin position="102"/>
        <end position="143"/>
    </location>
</feature>
<gene>
    <name evidence="3" type="ORF">GbCGDNIH9_1108</name>
</gene>
<organism evidence="3 4">
    <name type="scientific">Granulibacter bethesdensis</name>
    <dbReference type="NCBI Taxonomy" id="364410"/>
    <lineage>
        <taxon>Bacteria</taxon>
        <taxon>Pseudomonadati</taxon>
        <taxon>Pseudomonadota</taxon>
        <taxon>Alphaproteobacteria</taxon>
        <taxon>Acetobacterales</taxon>
        <taxon>Acetobacteraceae</taxon>
        <taxon>Granulibacter</taxon>
    </lineage>
</organism>
<name>A0AAC9KA01_9PROT</name>
<dbReference type="EMBL" id="CP018191">
    <property type="protein sequence ID" value="APH54389.1"/>
    <property type="molecule type" value="Genomic_DNA"/>
</dbReference>
<keyword evidence="1" id="KW-0175">Coiled coil</keyword>
<accession>A0AAC9KA01</accession>
<dbReference type="InterPro" id="IPR011990">
    <property type="entry name" value="TPR-like_helical_dom_sf"/>
</dbReference>